<keyword evidence="2" id="KW-1185">Reference proteome</keyword>
<dbReference type="AlphaFoldDB" id="M5S086"/>
<sequence>MLGVFRGSFATAVSSMVLRLKYRMVIGRLDFSRRFRSSTLVISDDGTGRCRARTREPRGAPQSANLICV</sequence>
<reference evidence="1 2" key="1">
    <citation type="journal article" date="2013" name="Mar. Genomics">
        <title>Expression of sulfatases in Rhodopirellula baltica and the diversity of sulfatases in the genus Rhodopirellula.</title>
        <authorList>
            <person name="Wegner C.E."/>
            <person name="Richter-Heitmann T."/>
            <person name="Klindworth A."/>
            <person name="Klockow C."/>
            <person name="Richter M."/>
            <person name="Achstetter T."/>
            <person name="Glockner F.O."/>
            <person name="Harder J."/>
        </authorList>
    </citation>
    <scope>NUCLEOTIDE SEQUENCE [LARGE SCALE GENOMIC DNA]</scope>
    <source>
        <strain evidence="1 2">SM1</strain>
    </source>
</reference>
<protein>
    <submittedName>
        <fullName evidence="1">Uncharacterized protein</fullName>
    </submittedName>
</protein>
<dbReference type="Proteomes" id="UP000011991">
    <property type="component" value="Unassembled WGS sequence"/>
</dbReference>
<comment type="caution">
    <text evidence="1">The sequence shown here is derived from an EMBL/GenBank/DDBJ whole genome shotgun (WGS) entry which is preliminary data.</text>
</comment>
<dbReference type="EMBL" id="ANOG01000281">
    <property type="protein sequence ID" value="EMI21067.1"/>
    <property type="molecule type" value="Genomic_DNA"/>
</dbReference>
<organism evidence="1 2">
    <name type="scientific">Rhodopirellula maiorica SM1</name>
    <dbReference type="NCBI Taxonomy" id="1265738"/>
    <lineage>
        <taxon>Bacteria</taxon>
        <taxon>Pseudomonadati</taxon>
        <taxon>Planctomycetota</taxon>
        <taxon>Planctomycetia</taxon>
        <taxon>Pirellulales</taxon>
        <taxon>Pirellulaceae</taxon>
        <taxon>Novipirellula</taxon>
    </lineage>
</organism>
<evidence type="ECO:0000313" key="1">
    <source>
        <dbReference type="EMBL" id="EMI21067.1"/>
    </source>
</evidence>
<evidence type="ECO:0000313" key="2">
    <source>
        <dbReference type="Proteomes" id="UP000011991"/>
    </source>
</evidence>
<gene>
    <name evidence="1" type="ORF">RMSM_01984</name>
</gene>
<proteinExistence type="predicted"/>
<name>M5S086_9BACT</name>
<accession>M5S086</accession>